<evidence type="ECO:0000313" key="3">
    <source>
        <dbReference type="Proteomes" id="UP000696294"/>
    </source>
</evidence>
<keyword evidence="3" id="KW-1185">Reference proteome</keyword>
<dbReference type="SUPFAM" id="SSF54593">
    <property type="entry name" value="Glyoxalase/Bleomycin resistance protein/Dihydroxybiphenyl dioxygenase"/>
    <property type="match status" value="1"/>
</dbReference>
<dbReference type="EMBL" id="JAATEP010000003">
    <property type="protein sequence ID" value="NJP89187.1"/>
    <property type="molecule type" value="Genomic_DNA"/>
</dbReference>
<accession>A0ABX1AY39</accession>
<dbReference type="Proteomes" id="UP000696294">
    <property type="component" value="Unassembled WGS sequence"/>
</dbReference>
<feature type="domain" description="Glyoxalase-like" evidence="1">
    <location>
        <begin position="13"/>
        <end position="204"/>
    </location>
</feature>
<organism evidence="2 3">
    <name type="scientific">Nonomuraea composti</name>
    <dbReference type="NCBI Taxonomy" id="2720023"/>
    <lineage>
        <taxon>Bacteria</taxon>
        <taxon>Bacillati</taxon>
        <taxon>Actinomycetota</taxon>
        <taxon>Actinomycetes</taxon>
        <taxon>Streptosporangiales</taxon>
        <taxon>Streptosporangiaceae</taxon>
        <taxon>Nonomuraea</taxon>
    </lineage>
</organism>
<comment type="caution">
    <text evidence="2">The sequence shown here is derived from an EMBL/GenBank/DDBJ whole genome shotgun (WGS) entry which is preliminary data.</text>
</comment>
<dbReference type="InterPro" id="IPR025870">
    <property type="entry name" value="Glyoxalase-like_dom"/>
</dbReference>
<reference evidence="2 3" key="1">
    <citation type="submission" date="2020-03" db="EMBL/GenBank/DDBJ databases">
        <title>WGS of actinomycetes isolated from Thailand.</title>
        <authorList>
            <person name="Thawai C."/>
        </authorList>
    </citation>
    <scope>NUCLEOTIDE SEQUENCE [LARGE SCALE GENOMIC DNA]</scope>
    <source>
        <strain evidence="2 3">FMUSA5-5</strain>
    </source>
</reference>
<name>A0ABX1AY39_9ACTN</name>
<dbReference type="Gene3D" id="3.10.180.10">
    <property type="entry name" value="2,3-Dihydroxybiphenyl 1,2-Dioxygenase, domain 1"/>
    <property type="match status" value="1"/>
</dbReference>
<dbReference type="InterPro" id="IPR029068">
    <property type="entry name" value="Glyas_Bleomycin-R_OHBP_Dase"/>
</dbReference>
<dbReference type="RefSeq" id="WP_168007906.1">
    <property type="nucleotide sequence ID" value="NZ_JAATEP010000003.1"/>
</dbReference>
<dbReference type="Pfam" id="PF13468">
    <property type="entry name" value="Glyoxalase_3"/>
    <property type="match status" value="1"/>
</dbReference>
<evidence type="ECO:0000313" key="2">
    <source>
        <dbReference type="EMBL" id="NJP89187.1"/>
    </source>
</evidence>
<gene>
    <name evidence="2" type="ORF">HCN51_06955</name>
</gene>
<proteinExistence type="predicted"/>
<sequence>MGTPGRSADIDSIDHTVLITTDLAAASARYERLGFTLSPVSPHLLAERPGGPLLPTCTANRCAYFGQSFIELLGIVDPAAPDPWGVHELRRTYRGLLMTLGSRDVKVTAERLRAAGLASAGIRGLEREVTTPDGPRTVRADSVRVDAAHTPEGALQATQHHTPQYVHQPHYLGHPNGAVGLHGVLLVVPDGEVDEHEERYARLLDADVWIDGAKRVLPLRQGQVEIVARSALDDLLPGHVPPAVPLLAAHTVAVRDLSAARELIEGNEIPTRTTPGGGFYVAAQDACGVPLAFTTE</sequence>
<evidence type="ECO:0000259" key="1">
    <source>
        <dbReference type="Pfam" id="PF13468"/>
    </source>
</evidence>
<protein>
    <submittedName>
        <fullName evidence="2">VOC family protein</fullName>
    </submittedName>
</protein>